<dbReference type="EMBL" id="BASG01000051">
    <property type="protein sequence ID" value="GAD15105.1"/>
    <property type="molecule type" value="Genomic_DNA"/>
</dbReference>
<accession>U2X812</accession>
<evidence type="ECO:0000313" key="2">
    <source>
        <dbReference type="Proteomes" id="UP000016424"/>
    </source>
</evidence>
<sequence length="120" mass="13174">MSMGGEGETVEEAVSLRACMAAHLPAAAFAVCVMRCVQAELIRFDPKAAVHVDRGDGYVHLYGEAQGTAFSLLLTNSEADEWKADGPYALDRYIWTELGKKGIFPMQMTPYLQAVWLTES</sequence>
<dbReference type="Proteomes" id="UP000016424">
    <property type="component" value="Unassembled WGS sequence"/>
</dbReference>
<dbReference type="AlphaFoldDB" id="U2X812"/>
<organism evidence="1 2">
    <name type="scientific">Geobacillus kaustophilus GBlys</name>
    <dbReference type="NCBI Taxonomy" id="1337888"/>
    <lineage>
        <taxon>Bacteria</taxon>
        <taxon>Bacillati</taxon>
        <taxon>Bacillota</taxon>
        <taxon>Bacilli</taxon>
        <taxon>Bacillales</taxon>
        <taxon>Anoxybacillaceae</taxon>
        <taxon>Geobacillus</taxon>
        <taxon>Geobacillus thermoleovorans group</taxon>
    </lineage>
</organism>
<protein>
    <submittedName>
        <fullName evidence="1">Uncharacterized protein</fullName>
    </submittedName>
</protein>
<gene>
    <name evidence="1" type="ORF">GBL_3322</name>
</gene>
<comment type="caution">
    <text evidence="1">The sequence shown here is derived from an EMBL/GenBank/DDBJ whole genome shotgun (WGS) entry which is preliminary data.</text>
</comment>
<name>U2X812_GEOKU</name>
<reference evidence="2" key="1">
    <citation type="journal article" date="2013" name="Genome">
        <title>Draft Genome Sequence of Geobacillus kaustophilus GBlys, a Lysogenic Strain with Bacteriophage phiOH2.</title>
        <authorList>
            <person name="Doi K."/>
            <person name="Mori K."/>
            <person name="Martono H."/>
            <person name="Nagayoshi Y."/>
            <person name="Fujino Y."/>
            <person name="Tashiro K."/>
            <person name="Kuhara S."/>
            <person name="Ohshima T."/>
        </authorList>
    </citation>
    <scope>NUCLEOTIDE SEQUENCE [LARGE SCALE GENOMIC DNA]</scope>
    <source>
        <strain evidence="2">GBlys</strain>
    </source>
</reference>
<proteinExistence type="predicted"/>
<evidence type="ECO:0000313" key="1">
    <source>
        <dbReference type="EMBL" id="GAD15105.1"/>
    </source>
</evidence>